<comment type="caution">
    <text evidence="2">The sequence shown here is derived from an EMBL/GenBank/DDBJ whole genome shotgun (WGS) entry which is preliminary data.</text>
</comment>
<evidence type="ECO:0000313" key="2">
    <source>
        <dbReference type="EMBL" id="KAJ8979155.1"/>
    </source>
</evidence>
<name>A0ABQ9JM96_9CUCU</name>
<dbReference type="EMBL" id="JAPWTJ010000368">
    <property type="protein sequence ID" value="KAJ8979155.1"/>
    <property type="molecule type" value="Genomic_DNA"/>
</dbReference>
<reference evidence="2" key="1">
    <citation type="journal article" date="2023" name="Insect Mol. Biol.">
        <title>Genome sequencing provides insights into the evolution of gene families encoding plant cell wall-degrading enzymes in longhorned beetles.</title>
        <authorList>
            <person name="Shin N.R."/>
            <person name="Okamura Y."/>
            <person name="Kirsch R."/>
            <person name="Pauchet Y."/>
        </authorList>
    </citation>
    <scope>NUCLEOTIDE SEQUENCE</scope>
    <source>
        <strain evidence="2">MMC_N1</strain>
    </source>
</reference>
<protein>
    <submittedName>
        <fullName evidence="2">Uncharacterized protein</fullName>
    </submittedName>
</protein>
<keyword evidence="1" id="KW-0812">Transmembrane</keyword>
<evidence type="ECO:0000313" key="3">
    <source>
        <dbReference type="Proteomes" id="UP001162164"/>
    </source>
</evidence>
<accession>A0ABQ9JM96</accession>
<gene>
    <name evidence="2" type="ORF">NQ317_006347</name>
</gene>
<keyword evidence="1" id="KW-1133">Transmembrane helix</keyword>
<proteinExistence type="predicted"/>
<evidence type="ECO:0000256" key="1">
    <source>
        <dbReference type="SAM" id="Phobius"/>
    </source>
</evidence>
<keyword evidence="1" id="KW-0472">Membrane</keyword>
<keyword evidence="3" id="KW-1185">Reference proteome</keyword>
<sequence length="104" mass="11343">MAVGLCFLTSTITATMAWSLTIPMTMLVGVLKGATYPVPFYIGIILLIIGFIAVAILSHPNWDPLFDCFGRIGLCQSNQIHIRFSEMPSEQTEALISVDGDHEA</sequence>
<organism evidence="2 3">
    <name type="scientific">Molorchus minor</name>
    <dbReference type="NCBI Taxonomy" id="1323400"/>
    <lineage>
        <taxon>Eukaryota</taxon>
        <taxon>Metazoa</taxon>
        <taxon>Ecdysozoa</taxon>
        <taxon>Arthropoda</taxon>
        <taxon>Hexapoda</taxon>
        <taxon>Insecta</taxon>
        <taxon>Pterygota</taxon>
        <taxon>Neoptera</taxon>
        <taxon>Endopterygota</taxon>
        <taxon>Coleoptera</taxon>
        <taxon>Polyphaga</taxon>
        <taxon>Cucujiformia</taxon>
        <taxon>Chrysomeloidea</taxon>
        <taxon>Cerambycidae</taxon>
        <taxon>Lamiinae</taxon>
        <taxon>Monochamini</taxon>
        <taxon>Molorchus</taxon>
    </lineage>
</organism>
<feature type="transmembrane region" description="Helical" evidence="1">
    <location>
        <begin position="38"/>
        <end position="57"/>
    </location>
</feature>
<dbReference type="Proteomes" id="UP001162164">
    <property type="component" value="Unassembled WGS sequence"/>
</dbReference>